<feature type="domain" description="HTH merR-type" evidence="2">
    <location>
        <begin position="120"/>
        <end position="186"/>
    </location>
</feature>
<dbReference type="PROSITE" id="PS50937">
    <property type="entry name" value="HTH_MERR_2"/>
    <property type="match status" value="2"/>
</dbReference>
<keyword evidence="4" id="KW-1185">Reference proteome</keyword>
<reference evidence="3 4" key="1">
    <citation type="journal article" date="2014" name="Genome Announc.">
        <title>Draft Genome Sequence of the Antitrypanosomally Active Sponge-Associated Bacterium Actinokineospora sp. Strain EG49.</title>
        <authorList>
            <person name="Harjes J."/>
            <person name="Ryu T."/>
            <person name="Abdelmohsen U.R."/>
            <person name="Moitinho-Silva L."/>
            <person name="Horn H."/>
            <person name="Ravasi T."/>
            <person name="Hentschel U."/>
        </authorList>
    </citation>
    <scope>NUCLEOTIDE SEQUENCE [LARGE SCALE GENOMIC DNA]</scope>
    <source>
        <strain evidence="3 4">EG49</strain>
    </source>
</reference>
<dbReference type="EMBL" id="AYXG01000048">
    <property type="protein sequence ID" value="EWC63345.1"/>
    <property type="molecule type" value="Genomic_DNA"/>
</dbReference>
<dbReference type="PATRIC" id="fig|909613.9.peg.1357"/>
<dbReference type="GO" id="GO:0003700">
    <property type="term" value="F:DNA-binding transcription factor activity"/>
    <property type="evidence" value="ECO:0007669"/>
    <property type="project" value="InterPro"/>
</dbReference>
<feature type="domain" description="HTH merR-type" evidence="2">
    <location>
        <begin position="8"/>
        <end position="50"/>
    </location>
</feature>
<evidence type="ECO:0000313" key="4">
    <source>
        <dbReference type="Proteomes" id="UP000019277"/>
    </source>
</evidence>
<protein>
    <submittedName>
        <fullName evidence="3">Transcriptional regulator, MerR family</fullName>
    </submittedName>
</protein>
<dbReference type="PANTHER" id="PTHR30204">
    <property type="entry name" value="REDOX-CYCLING DRUG-SENSING TRANSCRIPTIONAL ACTIVATOR SOXR"/>
    <property type="match status" value="1"/>
</dbReference>
<dbReference type="Pfam" id="PF13411">
    <property type="entry name" value="MerR_1"/>
    <property type="match status" value="1"/>
</dbReference>
<dbReference type="InterPro" id="IPR009061">
    <property type="entry name" value="DNA-bd_dom_put_sf"/>
</dbReference>
<proteinExistence type="predicted"/>
<evidence type="ECO:0000259" key="2">
    <source>
        <dbReference type="PROSITE" id="PS50937"/>
    </source>
</evidence>
<gene>
    <name evidence="3" type="ORF">UO65_1343</name>
</gene>
<dbReference type="SMART" id="SM00422">
    <property type="entry name" value="HTH_MERR"/>
    <property type="match status" value="2"/>
</dbReference>
<dbReference type="STRING" id="909613.UO65_1343"/>
<dbReference type="RefSeq" id="WP_035279759.1">
    <property type="nucleotide sequence ID" value="NZ_AYXG01000048.1"/>
</dbReference>
<dbReference type="PANTHER" id="PTHR30204:SF93">
    <property type="entry name" value="HTH MERR-TYPE DOMAIN-CONTAINING PROTEIN"/>
    <property type="match status" value="1"/>
</dbReference>
<dbReference type="InterPro" id="IPR000551">
    <property type="entry name" value="MerR-type_HTH_dom"/>
</dbReference>
<dbReference type="GO" id="GO:0003677">
    <property type="term" value="F:DNA binding"/>
    <property type="evidence" value="ECO:0007669"/>
    <property type="project" value="UniProtKB-KW"/>
</dbReference>
<comment type="caution">
    <text evidence="3">The sequence shown here is derived from an EMBL/GenBank/DDBJ whole genome shotgun (WGS) entry which is preliminary data.</text>
</comment>
<dbReference type="AlphaFoldDB" id="W7IR08"/>
<dbReference type="eggNOG" id="COG0789">
    <property type="taxonomic scope" value="Bacteria"/>
</dbReference>
<dbReference type="OrthoDB" id="3826383at2"/>
<dbReference type="Proteomes" id="UP000019277">
    <property type="component" value="Unassembled WGS sequence"/>
</dbReference>
<sequence length="227" mass="24182">MPLRPVDLARHAGISTQQVRNHEAAGVLPEVPRTESGYRRYGPEHLRALLAYRALARALGTDRATAVLHAANAGDPTTALHLVDAAHATLHAERQAAESTAEALGAVADTPVTPGPDRLVGEVAATLSVRTSALRVWEAAGLLTPARDPATGYRRYTPLDVRDARVVAMLRKAHYPFPRITQVLTDLHRTGSREALAAAIAERRAALDAQSLALLEAAGLLHAHLTA</sequence>
<keyword evidence="1" id="KW-0238">DNA-binding</keyword>
<evidence type="ECO:0000313" key="3">
    <source>
        <dbReference type="EMBL" id="EWC63345.1"/>
    </source>
</evidence>
<dbReference type="Gene3D" id="1.10.1660.10">
    <property type="match status" value="2"/>
</dbReference>
<name>W7IR08_9PSEU</name>
<dbReference type="InterPro" id="IPR047057">
    <property type="entry name" value="MerR_fam"/>
</dbReference>
<dbReference type="Pfam" id="PF00376">
    <property type="entry name" value="MerR"/>
    <property type="match status" value="1"/>
</dbReference>
<evidence type="ECO:0000256" key="1">
    <source>
        <dbReference type="ARBA" id="ARBA00023125"/>
    </source>
</evidence>
<accession>W7IR08</accession>
<dbReference type="SUPFAM" id="SSF46955">
    <property type="entry name" value="Putative DNA-binding domain"/>
    <property type="match status" value="2"/>
</dbReference>
<organism evidence="3 4">
    <name type="scientific">Actinokineospora spheciospongiae</name>
    <dbReference type="NCBI Taxonomy" id="909613"/>
    <lineage>
        <taxon>Bacteria</taxon>
        <taxon>Bacillati</taxon>
        <taxon>Actinomycetota</taxon>
        <taxon>Actinomycetes</taxon>
        <taxon>Pseudonocardiales</taxon>
        <taxon>Pseudonocardiaceae</taxon>
        <taxon>Actinokineospora</taxon>
    </lineage>
</organism>